<reference evidence="2" key="1">
    <citation type="submission" date="2023-07" db="EMBL/GenBank/DDBJ databases">
        <title>Ureibacillus sp. isolated from freshwater well.</title>
        <authorList>
            <person name="Kirdat K."/>
            <person name="Bhatt A."/>
            <person name="Teware R."/>
            <person name="Bhavsar Y."/>
            <person name="Yadav A."/>
        </authorList>
    </citation>
    <scope>NUCLEOTIDE SEQUENCE</scope>
    <source>
        <strain evidence="2">BA0131</strain>
    </source>
</reference>
<dbReference type="EMBL" id="JAUHTQ010000004">
    <property type="protein sequence ID" value="MDN4493407.1"/>
    <property type="molecule type" value="Genomic_DNA"/>
</dbReference>
<protein>
    <submittedName>
        <fullName evidence="2">Gluconate 2-dehydrogenase subunit 3 family protein</fullName>
        <ecNumber evidence="2">1.-.-.-</ecNumber>
    </submittedName>
</protein>
<dbReference type="RefSeq" id="WP_301137716.1">
    <property type="nucleotide sequence ID" value="NZ_JAUHTQ010000004.1"/>
</dbReference>
<dbReference type="Pfam" id="PF13618">
    <property type="entry name" value="Gluconate_2-dh3"/>
    <property type="match status" value="1"/>
</dbReference>
<dbReference type="InterPro" id="IPR019546">
    <property type="entry name" value="TAT_signal_bac_arc"/>
</dbReference>
<keyword evidence="1" id="KW-0472">Membrane</keyword>
<dbReference type="EC" id="1.-.-.-" evidence="2"/>
<accession>A0ABT8GPR4</accession>
<name>A0ABT8GPR4_9BACL</name>
<feature type="transmembrane region" description="Helical" evidence="1">
    <location>
        <begin position="21"/>
        <end position="40"/>
    </location>
</feature>
<keyword evidence="1" id="KW-0812">Transmembrane</keyword>
<evidence type="ECO:0000256" key="1">
    <source>
        <dbReference type="SAM" id="Phobius"/>
    </source>
</evidence>
<keyword evidence="3" id="KW-1185">Reference proteome</keyword>
<gene>
    <name evidence="2" type="ORF">QYB95_07655</name>
</gene>
<keyword evidence="2" id="KW-0560">Oxidoreductase</keyword>
<dbReference type="InterPro" id="IPR006311">
    <property type="entry name" value="TAT_signal"/>
</dbReference>
<dbReference type="InterPro" id="IPR027056">
    <property type="entry name" value="Gluconate_2DH_su3"/>
</dbReference>
<dbReference type="GO" id="GO:0016491">
    <property type="term" value="F:oxidoreductase activity"/>
    <property type="evidence" value="ECO:0007669"/>
    <property type="project" value="UniProtKB-KW"/>
</dbReference>
<evidence type="ECO:0000313" key="3">
    <source>
        <dbReference type="Proteomes" id="UP001172743"/>
    </source>
</evidence>
<proteinExistence type="predicted"/>
<dbReference type="PROSITE" id="PS51318">
    <property type="entry name" value="TAT"/>
    <property type="match status" value="1"/>
</dbReference>
<dbReference type="Proteomes" id="UP001172743">
    <property type="component" value="Unassembled WGS sequence"/>
</dbReference>
<organism evidence="2 3">
    <name type="scientific">Ureibacillus aquaedulcis</name>
    <dbReference type="NCBI Taxonomy" id="3058421"/>
    <lineage>
        <taxon>Bacteria</taxon>
        <taxon>Bacillati</taxon>
        <taxon>Bacillota</taxon>
        <taxon>Bacilli</taxon>
        <taxon>Bacillales</taxon>
        <taxon>Caryophanaceae</taxon>
        <taxon>Ureibacillus</taxon>
    </lineage>
</organism>
<dbReference type="NCBIfam" id="TIGR01409">
    <property type="entry name" value="TAT_signal_seq"/>
    <property type="match status" value="1"/>
</dbReference>
<comment type="caution">
    <text evidence="2">The sequence shown here is derived from an EMBL/GenBank/DDBJ whole genome shotgun (WGS) entry which is preliminary data.</text>
</comment>
<evidence type="ECO:0000313" key="2">
    <source>
        <dbReference type="EMBL" id="MDN4493407.1"/>
    </source>
</evidence>
<sequence length="255" mass="27705">MSEKGQNFTEKKSTRRNFLKNSGLTIGGVVLGGAVGSLLGKDNATVTEETGHQQHAAETSSSNTNAALMFFSPEQFQITEAAVERIFPADDNGPGAKELLVAYFIDHQLASGWGTGAKEYTSGPFFPGEGTQGYQSSLNRQDVFTIGLAALESQSKATYEKSFIELSEEEQDAVLTEFDDGKVKMKGVSSDFFFSLLRSTTIEGVYADPLYGGNANMAGWKMKNFPGHQMSFMSMIEKDEVIKLDPIPLSSQHGH</sequence>
<keyword evidence="1" id="KW-1133">Transmembrane helix</keyword>